<dbReference type="Proteomes" id="UP000824469">
    <property type="component" value="Unassembled WGS sequence"/>
</dbReference>
<dbReference type="InterPro" id="IPR046960">
    <property type="entry name" value="PPR_At4g14850-like_plant"/>
</dbReference>
<evidence type="ECO:0008006" key="5">
    <source>
        <dbReference type="Google" id="ProtNLM"/>
    </source>
</evidence>
<protein>
    <recommendedName>
        <fullName evidence="5">Pentatricopeptide repeat-containing protein</fullName>
    </recommendedName>
</protein>
<dbReference type="PANTHER" id="PTHR47926">
    <property type="entry name" value="PENTATRICOPEPTIDE REPEAT-CONTAINING PROTEIN"/>
    <property type="match status" value="1"/>
</dbReference>
<dbReference type="Pfam" id="PF01535">
    <property type="entry name" value="PPR"/>
    <property type="match status" value="2"/>
</dbReference>
<keyword evidence="1" id="KW-0677">Repeat</keyword>
<dbReference type="Pfam" id="PF13041">
    <property type="entry name" value="PPR_2"/>
    <property type="match status" value="1"/>
</dbReference>
<reference evidence="3 4" key="1">
    <citation type="journal article" date="2021" name="Nat. Plants">
        <title>The Taxus genome provides insights into paclitaxel biosynthesis.</title>
        <authorList>
            <person name="Xiong X."/>
            <person name="Gou J."/>
            <person name="Liao Q."/>
            <person name="Li Y."/>
            <person name="Zhou Q."/>
            <person name="Bi G."/>
            <person name="Li C."/>
            <person name="Du R."/>
            <person name="Wang X."/>
            <person name="Sun T."/>
            <person name="Guo L."/>
            <person name="Liang H."/>
            <person name="Lu P."/>
            <person name="Wu Y."/>
            <person name="Zhang Z."/>
            <person name="Ro D.K."/>
            <person name="Shang Y."/>
            <person name="Huang S."/>
            <person name="Yan J."/>
        </authorList>
    </citation>
    <scope>NUCLEOTIDE SEQUENCE [LARGE SCALE GENOMIC DNA]</scope>
    <source>
        <strain evidence="3">Ta-2019</strain>
    </source>
</reference>
<evidence type="ECO:0000313" key="3">
    <source>
        <dbReference type="EMBL" id="KAH9296108.1"/>
    </source>
</evidence>
<dbReference type="EMBL" id="JAHRHJ020000011">
    <property type="protein sequence ID" value="KAH9296108.1"/>
    <property type="molecule type" value="Genomic_DNA"/>
</dbReference>
<feature type="repeat" description="PPR" evidence="2">
    <location>
        <begin position="75"/>
        <end position="109"/>
    </location>
</feature>
<feature type="repeat" description="PPR" evidence="2">
    <location>
        <begin position="44"/>
        <end position="74"/>
    </location>
</feature>
<name>A0AA38FB25_TAXCH</name>
<dbReference type="AlphaFoldDB" id="A0AA38FB25"/>
<gene>
    <name evidence="3" type="ORF">KI387_039696</name>
</gene>
<dbReference type="InterPro" id="IPR002885">
    <property type="entry name" value="PPR_rpt"/>
</dbReference>
<evidence type="ECO:0000256" key="1">
    <source>
        <dbReference type="ARBA" id="ARBA00022737"/>
    </source>
</evidence>
<dbReference type="PROSITE" id="PS51375">
    <property type="entry name" value="PPR"/>
    <property type="match status" value="2"/>
</dbReference>
<evidence type="ECO:0000313" key="4">
    <source>
        <dbReference type="Proteomes" id="UP000824469"/>
    </source>
</evidence>
<accession>A0AA38FB25</accession>
<dbReference type="PANTHER" id="PTHR47926:SF406">
    <property type="entry name" value="REPEAT (PPR) SUPERFAMILY PROTEIN, PUTATIVE-RELATED"/>
    <property type="match status" value="1"/>
</dbReference>
<dbReference type="NCBIfam" id="TIGR00756">
    <property type="entry name" value="PPR"/>
    <property type="match status" value="2"/>
</dbReference>
<dbReference type="Gene3D" id="1.25.40.10">
    <property type="entry name" value="Tetratricopeptide repeat domain"/>
    <property type="match status" value="2"/>
</dbReference>
<dbReference type="GO" id="GO:0003723">
    <property type="term" value="F:RNA binding"/>
    <property type="evidence" value="ECO:0007669"/>
    <property type="project" value="InterPro"/>
</dbReference>
<evidence type="ECO:0000256" key="2">
    <source>
        <dbReference type="PROSITE-ProRule" id="PRU00708"/>
    </source>
</evidence>
<dbReference type="FunFam" id="1.25.40.10:FF:000090">
    <property type="entry name" value="Pentatricopeptide repeat-containing protein, chloroplastic"/>
    <property type="match status" value="1"/>
</dbReference>
<organism evidence="3 4">
    <name type="scientific">Taxus chinensis</name>
    <name type="common">Chinese yew</name>
    <name type="synonym">Taxus wallichiana var. chinensis</name>
    <dbReference type="NCBI Taxonomy" id="29808"/>
    <lineage>
        <taxon>Eukaryota</taxon>
        <taxon>Viridiplantae</taxon>
        <taxon>Streptophyta</taxon>
        <taxon>Embryophyta</taxon>
        <taxon>Tracheophyta</taxon>
        <taxon>Spermatophyta</taxon>
        <taxon>Pinopsida</taxon>
        <taxon>Pinidae</taxon>
        <taxon>Conifers II</taxon>
        <taxon>Cupressales</taxon>
        <taxon>Taxaceae</taxon>
        <taxon>Taxus</taxon>
    </lineage>
</organism>
<dbReference type="GO" id="GO:0009451">
    <property type="term" value="P:RNA modification"/>
    <property type="evidence" value="ECO:0007669"/>
    <property type="project" value="InterPro"/>
</dbReference>
<proteinExistence type="predicted"/>
<dbReference type="SUPFAM" id="SSF48452">
    <property type="entry name" value="TPR-like"/>
    <property type="match status" value="1"/>
</dbReference>
<dbReference type="InterPro" id="IPR046848">
    <property type="entry name" value="E_motif"/>
</dbReference>
<sequence>MLRLSMKPDKFTFATVFDTCANLAPVGFGKQIHNHIIEAILVVDVFLASALVDMYAKCGNMENGLEVFEKMPEKDNVSWNAILSGYAQHGHAKDTLNMFEKMQQVDIKPNQATFIGVLSACSHAGLLDEEHFYFNSMTEDYELLPTQEHYACMVDLVGRAGFLDKAIQIVDKMPFEADVVIWRTLLAVYRLHGNVDLGKHAAGRIIDLEPHDAAAYVLLSNIYAADGQWDDVANVEKTMKQKGVKKKLGCSWIEIKNK</sequence>
<feature type="non-terminal residue" evidence="3">
    <location>
        <position position="258"/>
    </location>
</feature>
<comment type="caution">
    <text evidence="3">The sequence shown here is derived from an EMBL/GenBank/DDBJ whole genome shotgun (WGS) entry which is preliminary data.</text>
</comment>
<dbReference type="InterPro" id="IPR011990">
    <property type="entry name" value="TPR-like_helical_dom_sf"/>
</dbReference>
<dbReference type="OMA" id="YGMEPEN"/>
<keyword evidence="4" id="KW-1185">Reference proteome</keyword>
<dbReference type="Pfam" id="PF20431">
    <property type="entry name" value="E_motif"/>
    <property type="match status" value="1"/>
</dbReference>